<dbReference type="Pfam" id="PF13599">
    <property type="entry name" value="Pentapeptide_4"/>
    <property type="match status" value="1"/>
</dbReference>
<dbReference type="PRINTS" id="PR00040">
    <property type="entry name" value="HTHMERR"/>
</dbReference>
<protein>
    <submittedName>
        <fullName evidence="3">MerR family transcriptional regulator</fullName>
    </submittedName>
</protein>
<evidence type="ECO:0000313" key="4">
    <source>
        <dbReference type="Proteomes" id="UP000738376"/>
    </source>
</evidence>
<dbReference type="Pfam" id="PF13411">
    <property type="entry name" value="MerR_1"/>
    <property type="match status" value="1"/>
</dbReference>
<reference evidence="3 4" key="1">
    <citation type="submission" date="2020-03" db="EMBL/GenBank/DDBJ databases">
        <title>Draft Genome Sequence of 2-Methylisoborneol Producing Pseudanabaena yagii Strain GIHE-NHR1 Isolated from North Han River in South Korea.</title>
        <authorList>
            <person name="Jeong J."/>
        </authorList>
    </citation>
    <scope>NUCLEOTIDE SEQUENCE [LARGE SCALE GENOMIC DNA]</scope>
    <source>
        <strain evidence="3 4">GIHE-NHR1</strain>
    </source>
</reference>
<dbReference type="InterPro" id="IPR051082">
    <property type="entry name" value="Pentapeptide-BTB/POZ_domain"/>
</dbReference>
<keyword evidence="4" id="KW-1185">Reference proteome</keyword>
<dbReference type="Gene3D" id="2.160.20.80">
    <property type="entry name" value="E3 ubiquitin-protein ligase SopA"/>
    <property type="match status" value="1"/>
</dbReference>
<name>A0ABX1LSA6_9CYAN</name>
<feature type="domain" description="HTH merR-type" evidence="2">
    <location>
        <begin position="14"/>
        <end position="83"/>
    </location>
</feature>
<dbReference type="Proteomes" id="UP000738376">
    <property type="component" value="Unassembled WGS sequence"/>
</dbReference>
<evidence type="ECO:0000313" key="3">
    <source>
        <dbReference type="EMBL" id="NMF57945.1"/>
    </source>
</evidence>
<evidence type="ECO:0000259" key="2">
    <source>
        <dbReference type="PROSITE" id="PS50937"/>
    </source>
</evidence>
<keyword evidence="1" id="KW-0175">Coiled coil</keyword>
<dbReference type="EMBL" id="JAAVJL010000001">
    <property type="protein sequence ID" value="NMF57945.1"/>
    <property type="molecule type" value="Genomic_DNA"/>
</dbReference>
<dbReference type="Gene3D" id="1.10.1660.10">
    <property type="match status" value="1"/>
</dbReference>
<gene>
    <name evidence="3" type="ORF">HC246_07895</name>
</gene>
<dbReference type="SMART" id="SM00422">
    <property type="entry name" value="HTH_MERR"/>
    <property type="match status" value="1"/>
</dbReference>
<proteinExistence type="predicted"/>
<dbReference type="SUPFAM" id="SSF141571">
    <property type="entry name" value="Pentapeptide repeat-like"/>
    <property type="match status" value="1"/>
</dbReference>
<feature type="coiled-coil region" evidence="1">
    <location>
        <begin position="102"/>
        <end position="129"/>
    </location>
</feature>
<accession>A0ABX1LSA6</accession>
<organism evidence="3 4">
    <name type="scientific">Pseudanabaena yagii GIHE-NHR1</name>
    <dbReference type="NCBI Taxonomy" id="2722753"/>
    <lineage>
        <taxon>Bacteria</taxon>
        <taxon>Bacillati</taxon>
        <taxon>Cyanobacteriota</taxon>
        <taxon>Cyanophyceae</taxon>
        <taxon>Pseudanabaenales</taxon>
        <taxon>Pseudanabaenaceae</taxon>
        <taxon>Pseudanabaena</taxon>
        <taxon>Pseudanabaena yagii</taxon>
    </lineage>
</organism>
<comment type="caution">
    <text evidence="3">The sequence shown here is derived from an EMBL/GenBank/DDBJ whole genome shotgun (WGS) entry which is preliminary data.</text>
</comment>
<dbReference type="RefSeq" id="WP_169362906.1">
    <property type="nucleotide sequence ID" value="NZ_JAAVJL010000001.1"/>
</dbReference>
<sequence>MEPSEGDQVINVRGWLIGELSRLVEIPTATIRYYERLGLLLKPLRSPQGYRLYAADALERLLFIQSAKAFGLSLEEIKQLLDLQASQTIPYATFQQMVKQYLGKLDQQIQELVSQRQAVSQRLDRIAEALPDCDITMTELTQNPLLNLMSEATDAIALEQNQGEMPRLGNLFSNRSQEVLYMYSVGKRNFRLMNLVSAKLNGANLSGADFTNAKLMLADLCELSAIETRFVGANLAGAMMSEACLQKSNFTDALLMGADLSGADLEDANFTAANLGGVNFAGANLQGVNFHDAILAGADFSNTAVSITLQSKV</sequence>
<dbReference type="InterPro" id="IPR000551">
    <property type="entry name" value="MerR-type_HTH_dom"/>
</dbReference>
<evidence type="ECO:0000256" key="1">
    <source>
        <dbReference type="SAM" id="Coils"/>
    </source>
</evidence>
<dbReference type="InterPro" id="IPR001646">
    <property type="entry name" value="5peptide_repeat"/>
</dbReference>
<dbReference type="PANTHER" id="PTHR14136:SF17">
    <property type="entry name" value="BTB_POZ DOMAIN-CONTAINING PROTEIN KCTD9"/>
    <property type="match status" value="1"/>
</dbReference>
<dbReference type="Pfam" id="PF00805">
    <property type="entry name" value="Pentapeptide"/>
    <property type="match status" value="1"/>
</dbReference>
<dbReference type="PROSITE" id="PS50937">
    <property type="entry name" value="HTH_MERR_2"/>
    <property type="match status" value="1"/>
</dbReference>
<dbReference type="PANTHER" id="PTHR14136">
    <property type="entry name" value="BTB_POZ DOMAIN-CONTAINING PROTEIN KCTD9"/>
    <property type="match status" value="1"/>
</dbReference>
<dbReference type="InterPro" id="IPR009061">
    <property type="entry name" value="DNA-bd_dom_put_sf"/>
</dbReference>
<dbReference type="SUPFAM" id="SSF46955">
    <property type="entry name" value="Putative DNA-binding domain"/>
    <property type="match status" value="1"/>
</dbReference>